<organism evidence="1 2">
    <name type="scientific">Lignipirellula cremea</name>
    <dbReference type="NCBI Taxonomy" id="2528010"/>
    <lineage>
        <taxon>Bacteria</taxon>
        <taxon>Pseudomonadati</taxon>
        <taxon>Planctomycetota</taxon>
        <taxon>Planctomycetia</taxon>
        <taxon>Pirellulales</taxon>
        <taxon>Pirellulaceae</taxon>
        <taxon>Lignipirellula</taxon>
    </lineage>
</organism>
<reference evidence="1 2" key="1">
    <citation type="submission" date="2019-02" db="EMBL/GenBank/DDBJ databases">
        <title>Deep-cultivation of Planctomycetes and their phenomic and genomic characterization uncovers novel biology.</title>
        <authorList>
            <person name="Wiegand S."/>
            <person name="Jogler M."/>
            <person name="Boedeker C."/>
            <person name="Pinto D."/>
            <person name="Vollmers J."/>
            <person name="Rivas-Marin E."/>
            <person name="Kohn T."/>
            <person name="Peeters S.H."/>
            <person name="Heuer A."/>
            <person name="Rast P."/>
            <person name="Oberbeckmann S."/>
            <person name="Bunk B."/>
            <person name="Jeske O."/>
            <person name="Meyerdierks A."/>
            <person name="Storesund J.E."/>
            <person name="Kallscheuer N."/>
            <person name="Luecker S."/>
            <person name="Lage O.M."/>
            <person name="Pohl T."/>
            <person name="Merkel B.J."/>
            <person name="Hornburger P."/>
            <person name="Mueller R.-W."/>
            <person name="Bruemmer F."/>
            <person name="Labrenz M."/>
            <person name="Spormann A.M."/>
            <person name="Op den Camp H."/>
            <person name="Overmann J."/>
            <person name="Amann R."/>
            <person name="Jetten M.S.M."/>
            <person name="Mascher T."/>
            <person name="Medema M.H."/>
            <person name="Devos D.P."/>
            <person name="Kaster A.-K."/>
            <person name="Ovreas L."/>
            <person name="Rohde M."/>
            <person name="Galperin M.Y."/>
            <person name="Jogler C."/>
        </authorList>
    </citation>
    <scope>NUCLEOTIDE SEQUENCE [LARGE SCALE GENOMIC DNA]</scope>
    <source>
        <strain evidence="1 2">Pla85_3_4</strain>
    </source>
</reference>
<keyword evidence="2" id="KW-1185">Reference proteome</keyword>
<dbReference type="Proteomes" id="UP000317648">
    <property type="component" value="Chromosome"/>
</dbReference>
<evidence type="ECO:0000313" key="2">
    <source>
        <dbReference type="Proteomes" id="UP000317648"/>
    </source>
</evidence>
<name>A0A518E0C4_9BACT</name>
<gene>
    <name evidence="1" type="ORF">Pla8534_53830</name>
</gene>
<accession>A0A518E0C4</accession>
<proteinExistence type="predicted"/>
<dbReference type="EMBL" id="CP036433">
    <property type="protein sequence ID" value="QDU97535.1"/>
    <property type="molecule type" value="Genomic_DNA"/>
</dbReference>
<dbReference type="AlphaFoldDB" id="A0A518E0C4"/>
<dbReference type="OrthoDB" id="240399at2"/>
<dbReference type="KEGG" id="lcre:Pla8534_53830"/>
<dbReference type="RefSeq" id="WP_145056303.1">
    <property type="nucleotide sequence ID" value="NZ_CP036433.1"/>
</dbReference>
<evidence type="ECO:0000313" key="1">
    <source>
        <dbReference type="EMBL" id="QDU97535.1"/>
    </source>
</evidence>
<sequence>MAVTLTGTGGLFPLLGKLFQAQKTLNTARGVTAPAALVELLEALDELPASLDGQALSAGLADDAERWQSDDGLMNRLATIARNLVVQQVNLDQPQSSQELLPALRELISQMQGAGGESDPDDTVDASMVSISVTLAAGNRTDAVVLASLVRGDGRTAEHALAETIVGLSQDGAIRLQGQQSQPNRLHRDWPQGSGASLALVPLTPDGSLLQGGGFDQETERADSPDGWIVATGAVGSTVKLTNVEVQTIAVSGTPTSGSYSLTFTNRAGDIQTTAPLPYNASSAKVQAALRALTGLEAVVVTGSGTSPNCTHTVAFENVAPPGDQVLLASTSALDTGSIAHAQTTAGDAHVYRGKALVFASYGAELTTVQQRLTGLSPGTVYAVHLRVKVDVTPAAGELVVELVDGAGDPLADAQGVACQLTIDPTSSGPLSTSAFTSVGGFFRTPGVLPELAYVRLRISTTVSNSTQIFFDEAALAPAVELYPGGPWLAAFAGVIPLAPGDRWTITVANDRAGEFQEYFLRNFSTPALLLPSSTSGEETLSDELVG</sequence>
<protein>
    <submittedName>
        <fullName evidence="1">Uncharacterized protein</fullName>
    </submittedName>
</protein>